<keyword evidence="2" id="KW-1185">Reference proteome</keyword>
<gene>
    <name evidence="1" type="ORF">PsYK624_082860</name>
</gene>
<evidence type="ECO:0000313" key="2">
    <source>
        <dbReference type="Proteomes" id="UP000703269"/>
    </source>
</evidence>
<accession>A0A9P3GA00</accession>
<name>A0A9P3GA00_9APHY</name>
<dbReference type="Proteomes" id="UP000703269">
    <property type="component" value="Unassembled WGS sequence"/>
</dbReference>
<comment type="caution">
    <text evidence="1">The sequence shown here is derived from an EMBL/GenBank/DDBJ whole genome shotgun (WGS) entry which is preliminary data.</text>
</comment>
<protein>
    <submittedName>
        <fullName evidence="1">Uncharacterized protein</fullName>
    </submittedName>
</protein>
<reference evidence="1 2" key="1">
    <citation type="submission" date="2021-08" db="EMBL/GenBank/DDBJ databases">
        <title>Draft Genome Sequence of Phanerochaete sordida strain YK-624.</title>
        <authorList>
            <person name="Mori T."/>
            <person name="Dohra H."/>
            <person name="Suzuki T."/>
            <person name="Kawagishi H."/>
            <person name="Hirai H."/>
        </authorList>
    </citation>
    <scope>NUCLEOTIDE SEQUENCE [LARGE SCALE GENOMIC DNA]</scope>
    <source>
        <strain evidence="1 2">YK-624</strain>
    </source>
</reference>
<evidence type="ECO:0000313" key="1">
    <source>
        <dbReference type="EMBL" id="GJE92133.1"/>
    </source>
</evidence>
<sequence length="60" mass="6675">MIPPHPTNFLRCYVRQPTRYASSSRALSNRVGCRLTQDGLLGHPGHAKKTLAGLQLFGKR</sequence>
<dbReference type="AlphaFoldDB" id="A0A9P3GA00"/>
<organism evidence="1 2">
    <name type="scientific">Phanerochaete sordida</name>
    <dbReference type="NCBI Taxonomy" id="48140"/>
    <lineage>
        <taxon>Eukaryota</taxon>
        <taxon>Fungi</taxon>
        <taxon>Dikarya</taxon>
        <taxon>Basidiomycota</taxon>
        <taxon>Agaricomycotina</taxon>
        <taxon>Agaricomycetes</taxon>
        <taxon>Polyporales</taxon>
        <taxon>Phanerochaetaceae</taxon>
        <taxon>Phanerochaete</taxon>
    </lineage>
</organism>
<dbReference type="EMBL" id="BPQB01000025">
    <property type="protein sequence ID" value="GJE92133.1"/>
    <property type="molecule type" value="Genomic_DNA"/>
</dbReference>
<proteinExistence type="predicted"/>